<dbReference type="EMBL" id="CP042344">
    <property type="protein sequence ID" value="QEA11891.1"/>
    <property type="molecule type" value="Genomic_DNA"/>
</dbReference>
<reference evidence="4 5" key="1">
    <citation type="submission" date="2019-07" db="EMBL/GenBank/DDBJ databases">
        <title>Complete genome sequence of Comamonas sp. NLF 7-7 isolated from livestock.</title>
        <authorList>
            <person name="Kim D.H."/>
            <person name="Kim J.G."/>
        </authorList>
    </citation>
    <scope>NUCLEOTIDE SEQUENCE [LARGE SCALE GENOMIC DNA]</scope>
    <source>
        <strain evidence="4 5">NLF 7-7</strain>
    </source>
</reference>
<dbReference type="InterPro" id="IPR001322">
    <property type="entry name" value="Lamin_tail_dom"/>
</dbReference>
<dbReference type="SUPFAM" id="SSF55486">
    <property type="entry name" value="Metalloproteases ('zincins'), catalytic domain"/>
    <property type="match status" value="1"/>
</dbReference>
<accession>A0A5B8RQL1</accession>
<sequence>MPAFPARASRLRLGAWLLPAVLACTLTACGDDSGFLVISEVSANAAPDDAAWIEVYNPTRHAVRLADYQLRTSASNGETALDPAQPHTFALPDVSVPGHGLLVVAAATKVSSWSHDTEQIVYVKDGALSPWWGSSGFVELVEGGASADFVRFGDSGAAPLSEGAWHGTNLAALPTGKLAYGRSIVRPMPQGAPPSLGRDASHWAQVNFATPAGANDVAAGVIDSDGDGIPDSAKQPGGSYGGLDLYAMGARAGQRDIFMQIDYMADPDDGRHDPMLRPRREALQKVVDAFARSPTRGKPYALHIDVGALYAPEFSPADFNLGGGKEVAFHPCLAVPSKLDPYGWIGTVPEGCRSIHAYKSDGFDLRRRLVFHYVVFGNSQNADGSGGSSGIAELYGNDFIVTLGSLDVDGAATPRVPETPAQEHRLINTQAGTLMHEFGHNLGLGHGGDDLMTNYKPNYLSIMNYLHQMTGLSASFTDGAAAERYLLDTQNDGSARRYVLCERPGGNPPGVVTVSNSPCTADFRLDYSDGSGQPLDTARLQEGLNLGRGSDPGAFADWNHNGVPDAAPYALCLNPQNFGGYDDCPAGQVLTDFNDWDNLVLPFSRYYSGSNNGAPVQTLNKSAHAPAPAPRHPRQWIVETSTPTGWRQ</sequence>
<dbReference type="GO" id="GO:0008237">
    <property type="term" value="F:metallopeptidase activity"/>
    <property type="evidence" value="ECO:0007669"/>
    <property type="project" value="InterPro"/>
</dbReference>
<evidence type="ECO:0000313" key="5">
    <source>
        <dbReference type="Proteomes" id="UP000321199"/>
    </source>
</evidence>
<dbReference type="KEGG" id="cof:FOZ74_01925"/>
<dbReference type="Gene3D" id="3.40.390.10">
    <property type="entry name" value="Collagenase (Catalytic Domain)"/>
    <property type="match status" value="1"/>
</dbReference>
<gene>
    <name evidence="4" type="ORF">FOZ74_01925</name>
</gene>
<dbReference type="InterPro" id="IPR024079">
    <property type="entry name" value="MetalloPept_cat_dom_sf"/>
</dbReference>
<name>A0A5B8RQL1_9BURK</name>
<dbReference type="RefSeq" id="WP_146911485.1">
    <property type="nucleotide sequence ID" value="NZ_CP042344.1"/>
</dbReference>
<feature type="domain" description="LTD" evidence="3">
    <location>
        <begin position="20"/>
        <end position="154"/>
    </location>
</feature>
<proteinExistence type="predicted"/>
<feature type="chain" id="PRO_5023075251" evidence="2">
    <location>
        <begin position="31"/>
        <end position="648"/>
    </location>
</feature>
<evidence type="ECO:0000313" key="4">
    <source>
        <dbReference type="EMBL" id="QEA11891.1"/>
    </source>
</evidence>
<keyword evidence="5" id="KW-1185">Reference proteome</keyword>
<evidence type="ECO:0000256" key="2">
    <source>
        <dbReference type="SAM" id="SignalP"/>
    </source>
</evidence>
<organism evidence="4 5">
    <name type="scientific">Comamonas flocculans</name>
    <dbReference type="NCBI Taxonomy" id="2597701"/>
    <lineage>
        <taxon>Bacteria</taxon>
        <taxon>Pseudomonadati</taxon>
        <taxon>Pseudomonadota</taxon>
        <taxon>Betaproteobacteria</taxon>
        <taxon>Burkholderiales</taxon>
        <taxon>Comamonadaceae</taxon>
        <taxon>Comamonas</taxon>
    </lineage>
</organism>
<dbReference type="OrthoDB" id="369088at2"/>
<dbReference type="AlphaFoldDB" id="A0A5B8RQL1"/>
<keyword evidence="2" id="KW-0732">Signal</keyword>
<feature type="compositionally biased region" description="Polar residues" evidence="1">
    <location>
        <begin position="638"/>
        <end position="648"/>
    </location>
</feature>
<dbReference type="PROSITE" id="PS51841">
    <property type="entry name" value="LTD"/>
    <property type="match status" value="1"/>
</dbReference>
<protein>
    <submittedName>
        <fullName evidence="4">Lamin tail domain-containing protein</fullName>
    </submittedName>
</protein>
<evidence type="ECO:0000256" key="1">
    <source>
        <dbReference type="SAM" id="MobiDB-lite"/>
    </source>
</evidence>
<feature type="signal peptide" evidence="2">
    <location>
        <begin position="1"/>
        <end position="30"/>
    </location>
</feature>
<dbReference type="PROSITE" id="PS51257">
    <property type="entry name" value="PROKAR_LIPOPROTEIN"/>
    <property type="match status" value="1"/>
</dbReference>
<dbReference type="Proteomes" id="UP000321199">
    <property type="component" value="Chromosome"/>
</dbReference>
<feature type="region of interest" description="Disordered" evidence="1">
    <location>
        <begin position="617"/>
        <end position="648"/>
    </location>
</feature>
<evidence type="ECO:0000259" key="3">
    <source>
        <dbReference type="PROSITE" id="PS51841"/>
    </source>
</evidence>